<dbReference type="Proteomes" id="UP001200557">
    <property type="component" value="Unassembled WGS sequence"/>
</dbReference>
<dbReference type="EMBL" id="JAKGAQ010000003">
    <property type="protein sequence ID" value="MCF2871955.1"/>
    <property type="molecule type" value="Genomic_DNA"/>
</dbReference>
<accession>A0ABS9CXG5</accession>
<organism evidence="1 2">
    <name type="scientific">Octadecabacter dasysiphoniae</name>
    <dbReference type="NCBI Taxonomy" id="2909341"/>
    <lineage>
        <taxon>Bacteria</taxon>
        <taxon>Pseudomonadati</taxon>
        <taxon>Pseudomonadota</taxon>
        <taxon>Alphaproteobacteria</taxon>
        <taxon>Rhodobacterales</taxon>
        <taxon>Roseobacteraceae</taxon>
        <taxon>Octadecabacter</taxon>
    </lineage>
</organism>
<sequence>MIFGLPTQKPDQPEDSAVVGIVLDLPPDFISVRNPKPEPEKSMYQPAIVSEFETADGAVNLRIITEHDNDRLDIHRNDARTKLRESGADIFYTQFKDDWYSKGGVLSDGRSIHQTSRSFPSTGTKVVIVTALLSFDDANDVRATSLIRSLGGRLTLSGELTSLSFAR</sequence>
<gene>
    <name evidence="1" type="ORF">L0664_12825</name>
</gene>
<keyword evidence="2" id="KW-1185">Reference proteome</keyword>
<comment type="caution">
    <text evidence="1">The sequence shown here is derived from an EMBL/GenBank/DDBJ whole genome shotgun (WGS) entry which is preliminary data.</text>
</comment>
<name>A0ABS9CXG5_9RHOB</name>
<evidence type="ECO:0000313" key="2">
    <source>
        <dbReference type="Proteomes" id="UP001200557"/>
    </source>
</evidence>
<evidence type="ECO:0000313" key="1">
    <source>
        <dbReference type="EMBL" id="MCF2871955.1"/>
    </source>
</evidence>
<proteinExistence type="predicted"/>
<reference evidence="1 2" key="1">
    <citation type="submission" date="2022-01" db="EMBL/GenBank/DDBJ databases">
        <title>Octadecabacter sp. nov., isolated from a marine alga.</title>
        <authorList>
            <person name="Jin M.S."/>
            <person name="Kim H.M."/>
            <person name="Han D.M."/>
            <person name="Jung J.J."/>
            <person name="Jeon C.O."/>
        </authorList>
    </citation>
    <scope>NUCLEOTIDE SEQUENCE [LARGE SCALE GENOMIC DNA]</scope>
    <source>
        <strain evidence="1 2">G9-8</strain>
    </source>
</reference>
<dbReference type="RefSeq" id="WP_235226286.1">
    <property type="nucleotide sequence ID" value="NZ_JAKGAQ010000003.1"/>
</dbReference>
<protein>
    <submittedName>
        <fullName evidence="1">Uncharacterized protein</fullName>
    </submittedName>
</protein>